<accession>M8D054</accession>
<proteinExistence type="predicted"/>
<feature type="region of interest" description="Disordered" evidence="1">
    <location>
        <begin position="23"/>
        <end position="89"/>
    </location>
</feature>
<organism evidence="3">
    <name type="scientific">Aegilops tauschii</name>
    <name type="common">Tausch's goatgrass</name>
    <name type="synonym">Aegilops squarrosa</name>
    <dbReference type="NCBI Taxonomy" id="37682"/>
    <lineage>
        <taxon>Eukaryota</taxon>
        <taxon>Viridiplantae</taxon>
        <taxon>Streptophyta</taxon>
        <taxon>Embryophyta</taxon>
        <taxon>Tracheophyta</taxon>
        <taxon>Spermatophyta</taxon>
        <taxon>Magnoliopsida</taxon>
        <taxon>Liliopsida</taxon>
        <taxon>Poales</taxon>
        <taxon>Poaceae</taxon>
        <taxon>BOP clade</taxon>
        <taxon>Pooideae</taxon>
        <taxon>Triticodae</taxon>
        <taxon>Triticeae</taxon>
        <taxon>Triticinae</taxon>
        <taxon>Aegilops</taxon>
    </lineage>
</organism>
<name>M8D054_AEGTA</name>
<feature type="compositionally biased region" description="Gly residues" evidence="1">
    <location>
        <begin position="42"/>
        <end position="51"/>
    </location>
</feature>
<reference evidence="3" key="1">
    <citation type="submission" date="2015-06" db="UniProtKB">
        <authorList>
            <consortium name="EnsemblPlants"/>
        </authorList>
    </citation>
    <scope>IDENTIFICATION</scope>
</reference>
<protein>
    <submittedName>
        <fullName evidence="3">Uncharacterized protein</fullName>
    </submittedName>
</protein>
<dbReference type="AlphaFoldDB" id="M8D054"/>
<feature type="signal peptide" evidence="2">
    <location>
        <begin position="1"/>
        <end position="29"/>
    </location>
</feature>
<evidence type="ECO:0000313" key="3">
    <source>
        <dbReference type="EnsemblPlants" id="EMT29541"/>
    </source>
</evidence>
<evidence type="ECO:0000256" key="2">
    <source>
        <dbReference type="SAM" id="SignalP"/>
    </source>
</evidence>
<dbReference type="EnsemblPlants" id="EMT29541">
    <property type="protein sequence ID" value="EMT29541"/>
    <property type="gene ID" value="F775_42336"/>
</dbReference>
<feature type="chain" id="PRO_5014584768" evidence="2">
    <location>
        <begin position="30"/>
        <end position="89"/>
    </location>
</feature>
<evidence type="ECO:0000256" key="1">
    <source>
        <dbReference type="SAM" id="MobiDB-lite"/>
    </source>
</evidence>
<keyword evidence="2" id="KW-0732">Signal</keyword>
<sequence>MATVVRKLVAAVLLVLMATSGSSWHRAAARPVQGDEVQGGEPSSGGPGPGGIALPSPTHWRGHVLSQLEEKGPNGCPRTHNHTTTCPPA</sequence>